<keyword evidence="3" id="KW-1185">Reference proteome</keyword>
<feature type="region of interest" description="Disordered" evidence="1">
    <location>
        <begin position="40"/>
        <end position="61"/>
    </location>
</feature>
<gene>
    <name evidence="2" type="ORF">Daura_24910</name>
</gene>
<protein>
    <submittedName>
        <fullName evidence="2">Uncharacterized protein</fullName>
    </submittedName>
</protein>
<name>A0A9Q9ITG1_9ACTN</name>
<reference evidence="2" key="1">
    <citation type="submission" date="2021-04" db="EMBL/GenBank/DDBJ databases">
        <title>Dactylosporangium aurantiacum NRRL B-8018 full assembly.</title>
        <authorList>
            <person name="Hartkoorn R.C."/>
            <person name="Beaudoing E."/>
            <person name="Hot D."/>
        </authorList>
    </citation>
    <scope>NUCLEOTIDE SEQUENCE</scope>
    <source>
        <strain evidence="2">NRRL B-8018</strain>
    </source>
</reference>
<proteinExistence type="predicted"/>
<dbReference type="RefSeq" id="WP_033362841.1">
    <property type="nucleotide sequence ID" value="NZ_CP073767.1"/>
</dbReference>
<evidence type="ECO:0000313" key="2">
    <source>
        <dbReference type="EMBL" id="UWZ59115.1"/>
    </source>
</evidence>
<evidence type="ECO:0000313" key="3">
    <source>
        <dbReference type="Proteomes" id="UP001058003"/>
    </source>
</evidence>
<dbReference type="KEGG" id="daur:Daura_24910"/>
<dbReference type="AlphaFoldDB" id="A0A9Q9ITG1"/>
<evidence type="ECO:0000256" key="1">
    <source>
        <dbReference type="SAM" id="MobiDB-lite"/>
    </source>
</evidence>
<sequence length="61" mass="6921">MHTGLSPEWDRGFDEAFTDLVSHDDDLVRAEFTSMTRATWPAGLRPDPPLDADPRHLGRDE</sequence>
<dbReference type="Proteomes" id="UP001058003">
    <property type="component" value="Chromosome"/>
</dbReference>
<dbReference type="EMBL" id="CP073767">
    <property type="protein sequence ID" value="UWZ59115.1"/>
    <property type="molecule type" value="Genomic_DNA"/>
</dbReference>
<organism evidence="2 3">
    <name type="scientific">Dactylosporangium aurantiacum</name>
    <dbReference type="NCBI Taxonomy" id="35754"/>
    <lineage>
        <taxon>Bacteria</taxon>
        <taxon>Bacillati</taxon>
        <taxon>Actinomycetota</taxon>
        <taxon>Actinomycetes</taxon>
        <taxon>Micromonosporales</taxon>
        <taxon>Micromonosporaceae</taxon>
        <taxon>Dactylosporangium</taxon>
    </lineage>
</organism>
<feature type="compositionally biased region" description="Basic and acidic residues" evidence="1">
    <location>
        <begin position="52"/>
        <end position="61"/>
    </location>
</feature>
<dbReference type="OrthoDB" id="3298746at2"/>
<accession>A0A9Q9ITG1</accession>